<evidence type="ECO:0000313" key="4">
    <source>
        <dbReference type="EMBL" id="MBO8478521.1"/>
    </source>
</evidence>
<dbReference type="SUPFAM" id="SSF103088">
    <property type="entry name" value="OmpA-like"/>
    <property type="match status" value="1"/>
</dbReference>
<feature type="non-terminal residue" evidence="4">
    <location>
        <position position="1"/>
    </location>
</feature>
<keyword evidence="1" id="KW-0472">Membrane</keyword>
<comment type="caution">
    <text evidence="4">The sequence shown here is derived from an EMBL/GenBank/DDBJ whole genome shotgun (WGS) entry which is preliminary data.</text>
</comment>
<dbReference type="SUPFAM" id="SSF56925">
    <property type="entry name" value="OMPA-like"/>
    <property type="match status" value="1"/>
</dbReference>
<reference evidence="4" key="2">
    <citation type="journal article" date="2021" name="PeerJ">
        <title>Extensive microbial diversity within the chicken gut microbiome revealed by metagenomics and culture.</title>
        <authorList>
            <person name="Gilroy R."/>
            <person name="Ravi A."/>
            <person name="Getino M."/>
            <person name="Pursley I."/>
            <person name="Horton D.L."/>
            <person name="Alikhan N.F."/>
            <person name="Baker D."/>
            <person name="Gharbi K."/>
            <person name="Hall N."/>
            <person name="Watson M."/>
            <person name="Adriaenssens E.M."/>
            <person name="Foster-Nyarko E."/>
            <person name="Jarju S."/>
            <person name="Secka A."/>
            <person name="Antonio M."/>
            <person name="Oren A."/>
            <person name="Chaudhuri R.R."/>
            <person name="La Ragione R."/>
            <person name="Hildebrand F."/>
            <person name="Pallen M.J."/>
        </authorList>
    </citation>
    <scope>NUCLEOTIDE SEQUENCE</scope>
    <source>
        <strain evidence="4">2478</strain>
    </source>
</reference>
<protein>
    <submittedName>
        <fullName evidence="4">OmpA family protein</fullName>
    </submittedName>
</protein>
<reference evidence="4" key="1">
    <citation type="submission" date="2020-10" db="EMBL/GenBank/DDBJ databases">
        <authorList>
            <person name="Gilroy R."/>
        </authorList>
    </citation>
    <scope>NUCLEOTIDE SEQUENCE</scope>
    <source>
        <strain evidence="4">2478</strain>
    </source>
</reference>
<dbReference type="GO" id="GO:0016020">
    <property type="term" value="C:membrane"/>
    <property type="evidence" value="ECO:0007669"/>
    <property type="project" value="UniProtKB-UniRule"/>
</dbReference>
<dbReference type="Gene3D" id="3.30.1330.60">
    <property type="entry name" value="OmpA-like domain"/>
    <property type="match status" value="1"/>
</dbReference>
<dbReference type="Pfam" id="PF00691">
    <property type="entry name" value="OmpA"/>
    <property type="match status" value="1"/>
</dbReference>
<feature type="region of interest" description="Disordered" evidence="2">
    <location>
        <begin position="146"/>
        <end position="188"/>
    </location>
</feature>
<dbReference type="PROSITE" id="PS51123">
    <property type="entry name" value="OMPA_2"/>
    <property type="match status" value="1"/>
</dbReference>
<evidence type="ECO:0000313" key="5">
    <source>
        <dbReference type="Proteomes" id="UP000823771"/>
    </source>
</evidence>
<accession>A0A9D9IUL3</accession>
<sequence>GIGGWQGKGALVGPTQVYKYNFLQGNVDVMVDLCSIFSGYRVSRAVSPYLFAGVGINGSFNNDEAQSLRASFPTDNLLWDGSKVFPAGRFGVGTGIRISDAVQFNLELNGNFLSDRFNSKRGSAVDWQLGAQAGFTFRIGMKKHRRSSAATEPAYTPAPAPAPEPKEEPKPEPKPEPEVKPAPKPAPQAREYRENVYFVIGKYEIRDTESGKIGSVAQKVKSTPGATVVLTGYADAQTGSAKRNMYLSQKRAEAVAAALEEAGVDVSRIKVDYKGDTVAPYGSPEENRVVICIVDWEE</sequence>
<dbReference type="EMBL" id="JADILZ010000055">
    <property type="protein sequence ID" value="MBO8478521.1"/>
    <property type="molecule type" value="Genomic_DNA"/>
</dbReference>
<feature type="domain" description="OmpA-like" evidence="3">
    <location>
        <begin position="185"/>
        <end position="298"/>
    </location>
</feature>
<dbReference type="PANTHER" id="PTHR30329">
    <property type="entry name" value="STATOR ELEMENT OF FLAGELLAR MOTOR COMPLEX"/>
    <property type="match status" value="1"/>
</dbReference>
<dbReference type="InterPro" id="IPR011250">
    <property type="entry name" value="OMP/PagP_B-barrel"/>
</dbReference>
<name>A0A9D9IUL3_9BACT</name>
<dbReference type="InterPro" id="IPR006665">
    <property type="entry name" value="OmpA-like"/>
</dbReference>
<dbReference type="Proteomes" id="UP000823771">
    <property type="component" value="Unassembled WGS sequence"/>
</dbReference>
<evidence type="ECO:0000256" key="2">
    <source>
        <dbReference type="SAM" id="MobiDB-lite"/>
    </source>
</evidence>
<dbReference type="PANTHER" id="PTHR30329:SF21">
    <property type="entry name" value="LIPOPROTEIN YIAD-RELATED"/>
    <property type="match status" value="1"/>
</dbReference>
<dbReference type="InterPro" id="IPR036737">
    <property type="entry name" value="OmpA-like_sf"/>
</dbReference>
<evidence type="ECO:0000259" key="3">
    <source>
        <dbReference type="PROSITE" id="PS51123"/>
    </source>
</evidence>
<organism evidence="4 5">
    <name type="scientific">Candidatus Cryptobacteroides excrementipullorum</name>
    <dbReference type="NCBI Taxonomy" id="2840761"/>
    <lineage>
        <taxon>Bacteria</taxon>
        <taxon>Pseudomonadati</taxon>
        <taxon>Bacteroidota</taxon>
        <taxon>Bacteroidia</taxon>
        <taxon>Bacteroidales</taxon>
        <taxon>Candidatus Cryptobacteroides</taxon>
    </lineage>
</organism>
<dbReference type="AlphaFoldDB" id="A0A9D9IUL3"/>
<evidence type="ECO:0000256" key="1">
    <source>
        <dbReference type="PROSITE-ProRule" id="PRU00473"/>
    </source>
</evidence>
<proteinExistence type="predicted"/>
<feature type="compositionally biased region" description="Basic and acidic residues" evidence="2">
    <location>
        <begin position="164"/>
        <end position="181"/>
    </location>
</feature>
<dbReference type="InterPro" id="IPR050330">
    <property type="entry name" value="Bact_OuterMem_StrucFunc"/>
</dbReference>
<gene>
    <name evidence="4" type="ORF">IAB80_06515</name>
</gene>